<dbReference type="Pfam" id="PF18895">
    <property type="entry name" value="T4SS_pilin"/>
    <property type="match status" value="1"/>
</dbReference>
<dbReference type="EMBL" id="PCVM01000081">
    <property type="protein sequence ID" value="PIQ73254.1"/>
    <property type="molecule type" value="Genomic_DNA"/>
</dbReference>
<sequence>MDHIKQAFQVMGTDINKVFGSPITAPGPDFNNPVEGISRVFTTGIRLALVVAGVLVLIYMMWGAFEWITGGGEKEKLEAARQKMTNAGIGIILLVAMLGIFSVVTGDILGIIKLDTKGNWRFLLPRIGTCIDNGNICTPSSSVCCLDTDTCKWAAPTLSSGTGNYKCF</sequence>
<dbReference type="InterPro" id="IPR043993">
    <property type="entry name" value="T4SS_pilin"/>
</dbReference>
<feature type="transmembrane region" description="Helical" evidence="1">
    <location>
        <begin position="88"/>
        <end position="112"/>
    </location>
</feature>
<feature type="transmembrane region" description="Helical" evidence="1">
    <location>
        <begin position="47"/>
        <end position="68"/>
    </location>
</feature>
<keyword evidence="1" id="KW-0472">Membrane</keyword>
<keyword evidence="1" id="KW-0812">Transmembrane</keyword>
<protein>
    <submittedName>
        <fullName evidence="2">Uncharacterized protein</fullName>
    </submittedName>
</protein>
<organism evidence="2 3">
    <name type="scientific">Candidatus Roizmanbacteria bacterium CG11_big_fil_rev_8_21_14_0_20_36_8</name>
    <dbReference type="NCBI Taxonomy" id="1974856"/>
    <lineage>
        <taxon>Bacteria</taxon>
        <taxon>Candidatus Roizmaniibacteriota</taxon>
    </lineage>
</organism>
<accession>A0A2M6ITN9</accession>
<keyword evidence="1" id="KW-1133">Transmembrane helix</keyword>
<dbReference type="Proteomes" id="UP000231056">
    <property type="component" value="Unassembled WGS sequence"/>
</dbReference>
<name>A0A2M6ITN9_9BACT</name>
<comment type="caution">
    <text evidence="2">The sequence shown here is derived from an EMBL/GenBank/DDBJ whole genome shotgun (WGS) entry which is preliminary data.</text>
</comment>
<evidence type="ECO:0000313" key="2">
    <source>
        <dbReference type="EMBL" id="PIQ73254.1"/>
    </source>
</evidence>
<gene>
    <name evidence="2" type="ORF">COV58_03510</name>
</gene>
<evidence type="ECO:0000256" key="1">
    <source>
        <dbReference type="SAM" id="Phobius"/>
    </source>
</evidence>
<proteinExistence type="predicted"/>
<reference evidence="2 3" key="1">
    <citation type="submission" date="2017-09" db="EMBL/GenBank/DDBJ databases">
        <title>Depth-based differentiation of microbial function through sediment-hosted aquifers and enrichment of novel symbionts in the deep terrestrial subsurface.</title>
        <authorList>
            <person name="Probst A.J."/>
            <person name="Ladd B."/>
            <person name="Jarett J.K."/>
            <person name="Geller-Mcgrath D.E."/>
            <person name="Sieber C.M."/>
            <person name="Emerson J.B."/>
            <person name="Anantharaman K."/>
            <person name="Thomas B.C."/>
            <person name="Malmstrom R."/>
            <person name="Stieglmeier M."/>
            <person name="Klingl A."/>
            <person name="Woyke T."/>
            <person name="Ryan C.M."/>
            <person name="Banfield J.F."/>
        </authorList>
    </citation>
    <scope>NUCLEOTIDE SEQUENCE [LARGE SCALE GENOMIC DNA]</scope>
    <source>
        <strain evidence="2">CG11_big_fil_rev_8_21_14_0_20_36_8</strain>
    </source>
</reference>
<evidence type="ECO:0000313" key="3">
    <source>
        <dbReference type="Proteomes" id="UP000231056"/>
    </source>
</evidence>
<dbReference type="AlphaFoldDB" id="A0A2M6ITN9"/>